<dbReference type="GO" id="GO:0006508">
    <property type="term" value="P:proteolysis"/>
    <property type="evidence" value="ECO:0007669"/>
    <property type="project" value="UniProtKB-KW"/>
</dbReference>
<dbReference type="InterPro" id="IPR038765">
    <property type="entry name" value="Papain-like_cys_pep_sf"/>
</dbReference>
<evidence type="ECO:0000256" key="5">
    <source>
        <dbReference type="ARBA" id="ARBA00022786"/>
    </source>
</evidence>
<dbReference type="Proteomes" id="UP001530377">
    <property type="component" value="Unassembled WGS sequence"/>
</dbReference>
<feature type="compositionally biased region" description="Gly residues" evidence="9">
    <location>
        <begin position="479"/>
        <end position="496"/>
    </location>
</feature>
<organism evidence="11 12">
    <name type="scientific">Cyclostephanos tholiformis</name>
    <dbReference type="NCBI Taxonomy" id="382380"/>
    <lineage>
        <taxon>Eukaryota</taxon>
        <taxon>Sar</taxon>
        <taxon>Stramenopiles</taxon>
        <taxon>Ochrophyta</taxon>
        <taxon>Bacillariophyta</taxon>
        <taxon>Coscinodiscophyceae</taxon>
        <taxon>Thalassiosirophycidae</taxon>
        <taxon>Stephanodiscales</taxon>
        <taxon>Stephanodiscaceae</taxon>
        <taxon>Cyclostephanos</taxon>
    </lineage>
</organism>
<gene>
    <name evidence="11" type="ORF">ACHAXA_004828</name>
</gene>
<feature type="region of interest" description="Disordered" evidence="9">
    <location>
        <begin position="244"/>
        <end position="273"/>
    </location>
</feature>
<keyword evidence="5" id="KW-0833">Ubl conjugation pathway</keyword>
<sequence>MPPYRQPTPSPPPPPIEDTASSTTGASTMAIIDRTARSGGVDADAFDGTPTTTTGTLEIPPNFVPPPPPREVATGVANLGNTCYMNAALQALAHAPELCHALDAESHLRRCPVAIRNERRRRTRAREQLRATASMPSSAGSAPVHDGGAPDDVIGACAGEEAAVQSHRRSHSASSDGSAGSGGSSKSSSTRARKGGGVPLPSCVEGSGGGDDALLLPDYEYCTLCEVERLLGRVHSRPDEAPIAVGDDVDIDQDGDYTARTRTGPSSDGGVDGVTARESGPFVPEAFVSGFMTKVAPWFRRGVQEDSHEFLRLLIDAMQTSCKGARAANGSSSLLSSRSESFAYEDEEYPFRLFRGTVESNVTCSACRSTSCKIDPIEDIGLDILPVRSDFNPQVRGGAAVGGASMSSSRSTSPASNMPLADVTQALERFISSEHLDSGYKCERCGKLGKATKTSKLASIPPILTLHLKRFRYGSAKKGSGGGGAYYQTENGGGSTSGTRSSGRSGRGSSSVPQGGDYDGSNVGPSGSAKIEGHVGFGPVLDMKPYLTPQLQQTVFQKAICRLFAVVVHSGKNSHSGHYIAYVHNVTKKEWWMMDDAKVVRSSWDEVRNAEAYMLFYRVTSHPVAMQLKSIADRKEERARRVMQEIRKREEAKKADAIKSARAAAAALQDLVEKSLDDHPKVPPSATADVPLNDVTLSDVEDSTTGVSLGKRRRPAVASGVEWARVATTLSPEYLPLFTRIQEFIAENVTFSPEFFGYITEEYHRMNSKLSIARRVRNNKRIKTLLGKGPGGVYPPEDVIGGAVDIKGGILDLFHQISIMYKNTNKGSGIESFLLPKIDSGAGTPTSADIAVKEEDDKLTSKDPAVTTEFVPSSPELTIAQDNVENYDGAL</sequence>
<evidence type="ECO:0000259" key="10">
    <source>
        <dbReference type="PROSITE" id="PS50235"/>
    </source>
</evidence>
<keyword evidence="6" id="KW-0378">Hydrolase</keyword>
<evidence type="ECO:0000256" key="3">
    <source>
        <dbReference type="ARBA" id="ARBA00012759"/>
    </source>
</evidence>
<evidence type="ECO:0000256" key="7">
    <source>
        <dbReference type="ARBA" id="ARBA00022807"/>
    </source>
</evidence>
<dbReference type="Pfam" id="PF00443">
    <property type="entry name" value="UCH"/>
    <property type="match status" value="3"/>
</dbReference>
<dbReference type="InterPro" id="IPR050164">
    <property type="entry name" value="Peptidase_C19"/>
</dbReference>
<evidence type="ECO:0000256" key="4">
    <source>
        <dbReference type="ARBA" id="ARBA00022670"/>
    </source>
</evidence>
<feature type="region of interest" description="Disordered" evidence="9">
    <location>
        <begin position="398"/>
        <end position="417"/>
    </location>
</feature>
<evidence type="ECO:0000256" key="9">
    <source>
        <dbReference type="SAM" id="MobiDB-lite"/>
    </source>
</evidence>
<feature type="compositionally biased region" description="Low complexity" evidence="9">
    <location>
        <begin position="172"/>
        <end position="190"/>
    </location>
</feature>
<comment type="catalytic activity">
    <reaction evidence="1">
        <text>Thiol-dependent hydrolysis of ester, thioester, amide, peptide and isopeptide bonds formed by the C-terminal Gly of ubiquitin (a 76-residue protein attached to proteins as an intracellular targeting signal).</text>
        <dbReference type="EC" id="3.4.19.12"/>
    </reaction>
</comment>
<evidence type="ECO:0000256" key="1">
    <source>
        <dbReference type="ARBA" id="ARBA00000707"/>
    </source>
</evidence>
<dbReference type="AlphaFoldDB" id="A0ABD3SHA4"/>
<dbReference type="PROSITE" id="PS50235">
    <property type="entry name" value="USP_3"/>
    <property type="match status" value="1"/>
</dbReference>
<evidence type="ECO:0000313" key="12">
    <source>
        <dbReference type="Proteomes" id="UP001530377"/>
    </source>
</evidence>
<evidence type="ECO:0000256" key="2">
    <source>
        <dbReference type="ARBA" id="ARBA00009085"/>
    </source>
</evidence>
<proteinExistence type="inferred from homology"/>
<dbReference type="EC" id="3.4.19.12" evidence="3"/>
<protein>
    <recommendedName>
        <fullName evidence="3">ubiquitinyl hydrolase 1</fullName>
        <ecNumber evidence="3">3.4.19.12</ecNumber>
    </recommendedName>
</protein>
<keyword evidence="12" id="KW-1185">Reference proteome</keyword>
<dbReference type="InterPro" id="IPR028889">
    <property type="entry name" value="USP"/>
</dbReference>
<feature type="compositionally biased region" description="Pro residues" evidence="9">
    <location>
        <begin position="1"/>
        <end position="16"/>
    </location>
</feature>
<feature type="domain" description="USP" evidence="10">
    <location>
        <begin position="74"/>
        <end position="620"/>
    </location>
</feature>
<feature type="compositionally biased region" description="Low complexity" evidence="9">
    <location>
        <begin position="402"/>
        <end position="416"/>
    </location>
</feature>
<accession>A0ABD3SHA4</accession>
<feature type="compositionally biased region" description="Low complexity" evidence="9">
    <location>
        <begin position="497"/>
        <end position="511"/>
    </location>
</feature>
<keyword evidence="8" id="KW-0175">Coiled coil</keyword>
<feature type="coiled-coil region" evidence="8">
    <location>
        <begin position="625"/>
        <end position="652"/>
    </location>
</feature>
<evidence type="ECO:0000313" key="11">
    <source>
        <dbReference type="EMBL" id="KAL3823735.1"/>
    </source>
</evidence>
<evidence type="ECO:0000256" key="6">
    <source>
        <dbReference type="ARBA" id="ARBA00022801"/>
    </source>
</evidence>
<feature type="region of interest" description="Disordered" evidence="9">
    <location>
        <begin position="36"/>
        <end position="55"/>
    </location>
</feature>
<dbReference type="SUPFAM" id="SSF54001">
    <property type="entry name" value="Cysteine proteinases"/>
    <property type="match status" value="2"/>
</dbReference>
<dbReference type="EMBL" id="JALLPB020000030">
    <property type="protein sequence ID" value="KAL3823735.1"/>
    <property type="molecule type" value="Genomic_DNA"/>
</dbReference>
<keyword evidence="4" id="KW-0645">Protease</keyword>
<keyword evidence="7" id="KW-0788">Thiol protease</keyword>
<dbReference type="InterPro" id="IPR001394">
    <property type="entry name" value="Peptidase_C19_UCH"/>
</dbReference>
<reference evidence="11 12" key="1">
    <citation type="submission" date="2024-10" db="EMBL/GenBank/DDBJ databases">
        <title>Updated reference genomes for cyclostephanoid diatoms.</title>
        <authorList>
            <person name="Roberts W.R."/>
            <person name="Alverson A.J."/>
        </authorList>
    </citation>
    <scope>NUCLEOTIDE SEQUENCE [LARGE SCALE GENOMIC DNA]</scope>
    <source>
        <strain evidence="11 12">AJA228-03</strain>
    </source>
</reference>
<evidence type="ECO:0000256" key="8">
    <source>
        <dbReference type="SAM" id="Coils"/>
    </source>
</evidence>
<feature type="region of interest" description="Disordered" evidence="9">
    <location>
        <begin position="119"/>
        <end position="207"/>
    </location>
</feature>
<dbReference type="Gene3D" id="3.90.70.10">
    <property type="entry name" value="Cysteine proteinases"/>
    <property type="match status" value="2"/>
</dbReference>
<dbReference type="PANTHER" id="PTHR24006:SF758">
    <property type="entry name" value="UBIQUITIN CARBOXYL-TERMINAL HYDROLASE 36"/>
    <property type="match status" value="1"/>
</dbReference>
<comment type="similarity">
    <text evidence="2">Belongs to the peptidase C19 family.</text>
</comment>
<dbReference type="PROSITE" id="PS00972">
    <property type="entry name" value="USP_1"/>
    <property type="match status" value="1"/>
</dbReference>
<name>A0ABD3SHA4_9STRA</name>
<feature type="region of interest" description="Disordered" evidence="9">
    <location>
        <begin position="477"/>
        <end position="525"/>
    </location>
</feature>
<feature type="region of interest" description="Disordered" evidence="9">
    <location>
        <begin position="1"/>
        <end position="26"/>
    </location>
</feature>
<dbReference type="PANTHER" id="PTHR24006">
    <property type="entry name" value="UBIQUITIN CARBOXYL-TERMINAL HYDROLASE"/>
    <property type="match status" value="1"/>
</dbReference>
<dbReference type="GO" id="GO:0004843">
    <property type="term" value="F:cysteine-type deubiquitinase activity"/>
    <property type="evidence" value="ECO:0007669"/>
    <property type="project" value="UniProtKB-EC"/>
</dbReference>
<comment type="caution">
    <text evidence="11">The sequence shown here is derived from an EMBL/GenBank/DDBJ whole genome shotgun (WGS) entry which is preliminary data.</text>
</comment>
<dbReference type="InterPro" id="IPR018200">
    <property type="entry name" value="USP_CS"/>
</dbReference>